<evidence type="ECO:0000256" key="1">
    <source>
        <dbReference type="ARBA" id="ARBA00005701"/>
    </source>
</evidence>
<comment type="similarity">
    <text evidence="1">Belongs to the SDHAF4 family.</text>
</comment>
<dbReference type="Pfam" id="PF07896">
    <property type="entry name" value="DUF1674"/>
    <property type="match status" value="1"/>
</dbReference>
<evidence type="ECO:0000313" key="3">
    <source>
        <dbReference type="EMBL" id="CUS54152.1"/>
    </source>
</evidence>
<organism evidence="3">
    <name type="scientific">hydrothermal vent metagenome</name>
    <dbReference type="NCBI Taxonomy" id="652676"/>
    <lineage>
        <taxon>unclassified sequences</taxon>
        <taxon>metagenomes</taxon>
        <taxon>ecological metagenomes</taxon>
    </lineage>
</organism>
<name>A0A160TTB7_9ZZZZ</name>
<evidence type="ECO:0000256" key="2">
    <source>
        <dbReference type="SAM" id="MobiDB-lite"/>
    </source>
</evidence>
<accession>A0A160TTB7</accession>
<dbReference type="InterPro" id="IPR012875">
    <property type="entry name" value="SDHF4"/>
</dbReference>
<dbReference type="EMBL" id="CZRL01000104">
    <property type="protein sequence ID" value="CUS54152.1"/>
    <property type="molecule type" value="Genomic_DNA"/>
</dbReference>
<evidence type="ECO:0008006" key="4">
    <source>
        <dbReference type="Google" id="ProtNLM"/>
    </source>
</evidence>
<feature type="compositionally biased region" description="Basic and acidic residues" evidence="2">
    <location>
        <begin position="1"/>
        <end position="10"/>
    </location>
</feature>
<feature type="region of interest" description="Disordered" evidence="2">
    <location>
        <begin position="27"/>
        <end position="59"/>
    </location>
</feature>
<feature type="region of interest" description="Disordered" evidence="2">
    <location>
        <begin position="1"/>
        <end position="20"/>
    </location>
</feature>
<proteinExistence type="inferred from homology"/>
<dbReference type="AlphaFoldDB" id="A0A160TTB7"/>
<sequence length="69" mass="7442">MGKEGKDKKTVVSSPASSKYGKAVVDAVPKVNQPESKSVKRTVGNGQITSHPDPTRFGDWEHAGRCIDF</sequence>
<gene>
    <name evidence="3" type="ORF">MGWOODY_XGa633</name>
</gene>
<protein>
    <recommendedName>
        <fullName evidence="4">DUF1674 domain-containing protein</fullName>
    </recommendedName>
</protein>
<reference evidence="3" key="1">
    <citation type="submission" date="2015-10" db="EMBL/GenBank/DDBJ databases">
        <authorList>
            <person name="Gilbert D.G."/>
        </authorList>
    </citation>
    <scope>NUCLEOTIDE SEQUENCE</scope>
</reference>